<comment type="caution">
    <text evidence="2">The sequence shown here is derived from an EMBL/GenBank/DDBJ whole genome shotgun (WGS) entry which is preliminary data.</text>
</comment>
<protein>
    <recommendedName>
        <fullName evidence="1">Iminophenyl-pyruvate dimer synthase domain-containing protein</fullName>
    </recommendedName>
</protein>
<feature type="non-terminal residue" evidence="2">
    <location>
        <position position="1"/>
    </location>
</feature>
<feature type="domain" description="Iminophenyl-pyruvate dimer synthase" evidence="1">
    <location>
        <begin position="1"/>
        <end position="56"/>
    </location>
</feature>
<accession>A0ABN8T4M4</accession>
<keyword evidence="3" id="KW-1185">Reference proteome</keyword>
<gene>
    <name evidence="2" type="ORF">PEVE_00039475</name>
</gene>
<dbReference type="EMBL" id="CALNXI010006972">
    <property type="protein sequence ID" value="CAH3199244.1"/>
    <property type="molecule type" value="Genomic_DNA"/>
</dbReference>
<feature type="non-terminal residue" evidence="2">
    <location>
        <position position="110"/>
    </location>
</feature>
<dbReference type="InterPro" id="IPR012347">
    <property type="entry name" value="Ferritin-like"/>
</dbReference>
<dbReference type="Gene3D" id="1.20.1260.10">
    <property type="match status" value="1"/>
</dbReference>
<dbReference type="Proteomes" id="UP001159427">
    <property type="component" value="Unassembled WGS sequence"/>
</dbReference>
<evidence type="ECO:0000259" key="1">
    <source>
        <dbReference type="Pfam" id="PF12902"/>
    </source>
</evidence>
<evidence type="ECO:0000313" key="2">
    <source>
        <dbReference type="EMBL" id="CAH3199244.1"/>
    </source>
</evidence>
<evidence type="ECO:0000313" key="3">
    <source>
        <dbReference type="Proteomes" id="UP001159427"/>
    </source>
</evidence>
<dbReference type="PANTHER" id="PTHR34400">
    <property type="match status" value="1"/>
</dbReference>
<dbReference type="InterPro" id="IPR026820">
    <property type="entry name" value="VioB/RebD_dom"/>
</dbReference>
<reference evidence="2 3" key="1">
    <citation type="submission" date="2022-05" db="EMBL/GenBank/DDBJ databases">
        <authorList>
            <consortium name="Genoscope - CEA"/>
            <person name="William W."/>
        </authorList>
    </citation>
    <scope>NUCLEOTIDE SEQUENCE [LARGE SCALE GENOMIC DNA]</scope>
</reference>
<organism evidence="2 3">
    <name type="scientific">Porites evermanni</name>
    <dbReference type="NCBI Taxonomy" id="104178"/>
    <lineage>
        <taxon>Eukaryota</taxon>
        <taxon>Metazoa</taxon>
        <taxon>Cnidaria</taxon>
        <taxon>Anthozoa</taxon>
        <taxon>Hexacorallia</taxon>
        <taxon>Scleractinia</taxon>
        <taxon>Fungiina</taxon>
        <taxon>Poritidae</taxon>
        <taxon>Porites</taxon>
    </lineage>
</organism>
<proteinExistence type="predicted"/>
<sequence length="110" mass="11944">GGKPTLNDPGFIPSYPSTLPGGLHPKLIVPIKKFTLSLVKDVFSMIEQPEVEVATSSSFKHIFTFVRRSKDGLGHCQGSEAGVNCELKGNTITRMDLSGCFISDDEKAQF</sequence>
<name>A0ABN8T4M4_9CNID</name>
<dbReference type="Pfam" id="PF12902">
    <property type="entry name" value="Ferritin-like"/>
    <property type="match status" value="1"/>
</dbReference>
<dbReference type="PANTHER" id="PTHR34400:SF4">
    <property type="entry name" value="MEMBRANE PROTEIN"/>
    <property type="match status" value="1"/>
</dbReference>